<sequence>MSIRLIKQIYFKLPLLIKLLISIFLFMFIFGYLIHIAEPDQFPSIFDGIWWAFITGATVGYGDFVPLTPIGKLVTILLILTGCSLIAFYITSLAASTFRQEQAIEEGKVAFKGSHHLVLIGWNERSRRLIESIAQSNSHIQMVLIDTTLGHVSFSDYPVHFIQGDPTEDAVLKKANIKLAERVLITTDTAKNERDADNITILTAVAIRGNHPTIPIIAEIVTSTQIENAHRAGATTIIRSNDFTSVLFYQELFRQARSKPFEDVFHLLGTQQFYHEEVQKDLEGVSFQDTVARLRNKQQILLGVIRADRYHINPSPTFRLKKGDQLIGLIPWGK</sequence>
<reference evidence="5" key="1">
    <citation type="submission" date="2015-07" db="EMBL/GenBank/DDBJ databases">
        <title>Fjat-10053 dsm26.</title>
        <authorList>
            <person name="Liu B."/>
            <person name="Wang J."/>
            <person name="Zhu Y."/>
            <person name="Liu G."/>
            <person name="Chen Q."/>
            <person name="Chen Z."/>
            <person name="Lan J."/>
            <person name="Che J."/>
            <person name="Ge C."/>
            <person name="Shi H."/>
            <person name="Pan Z."/>
            <person name="Liu X."/>
        </authorList>
    </citation>
    <scope>NUCLEOTIDE SEQUENCE [LARGE SCALE GENOMIC DNA]</scope>
    <source>
        <strain evidence="5">DSM 26</strain>
    </source>
</reference>
<dbReference type="Pfam" id="PF07885">
    <property type="entry name" value="Ion_trans_2"/>
    <property type="match status" value="1"/>
</dbReference>
<dbReference type="InterPro" id="IPR013099">
    <property type="entry name" value="K_chnl_dom"/>
</dbReference>
<dbReference type="InterPro" id="IPR050721">
    <property type="entry name" value="Trk_Ktr_HKT_K-transport"/>
</dbReference>
<dbReference type="Gene3D" id="1.10.287.70">
    <property type="match status" value="1"/>
</dbReference>
<dbReference type="SUPFAM" id="SSF81324">
    <property type="entry name" value="Voltage-gated potassium channels"/>
    <property type="match status" value="1"/>
</dbReference>
<dbReference type="PANTHER" id="PTHR43833">
    <property type="entry name" value="POTASSIUM CHANNEL PROTEIN 2-RELATED-RELATED"/>
    <property type="match status" value="1"/>
</dbReference>
<dbReference type="RefSeq" id="WP_050350398.1">
    <property type="nucleotide sequence ID" value="NZ_BOSN01000005.1"/>
</dbReference>
<comment type="subcellular location">
    <subcellularLocation>
        <location evidence="1">Cell membrane</location>
        <topology evidence="1">Multi-pass membrane protein</topology>
    </subcellularLocation>
</comment>
<keyword evidence="2" id="KW-1133">Transmembrane helix</keyword>
<dbReference type="GO" id="GO:0006813">
    <property type="term" value="P:potassium ion transport"/>
    <property type="evidence" value="ECO:0007669"/>
    <property type="project" value="InterPro"/>
</dbReference>
<dbReference type="SUPFAM" id="SSF51735">
    <property type="entry name" value="NAD(P)-binding Rossmann-fold domains"/>
    <property type="match status" value="1"/>
</dbReference>
<feature type="transmembrane region" description="Helical" evidence="2">
    <location>
        <begin position="74"/>
        <end position="95"/>
    </location>
</feature>
<dbReference type="Gene3D" id="3.40.50.720">
    <property type="entry name" value="NAD(P)-binding Rossmann-like Domain"/>
    <property type="match status" value="1"/>
</dbReference>
<evidence type="ECO:0000313" key="4">
    <source>
        <dbReference type="EMBL" id="KNE22114.1"/>
    </source>
</evidence>
<comment type="caution">
    <text evidence="4">The sequence shown here is derived from an EMBL/GenBank/DDBJ whole genome shotgun (WGS) entry which is preliminary data.</text>
</comment>
<organism evidence="4 5">
    <name type="scientific">Virgibacillus pantothenticus</name>
    <dbReference type="NCBI Taxonomy" id="1473"/>
    <lineage>
        <taxon>Bacteria</taxon>
        <taxon>Bacillati</taxon>
        <taxon>Bacillota</taxon>
        <taxon>Bacilli</taxon>
        <taxon>Bacillales</taxon>
        <taxon>Bacillaceae</taxon>
        <taxon>Virgibacillus</taxon>
    </lineage>
</organism>
<feature type="domain" description="RCK N-terminal" evidence="3">
    <location>
        <begin position="114"/>
        <end position="239"/>
    </location>
</feature>
<feature type="transmembrane region" description="Helical" evidence="2">
    <location>
        <begin position="15"/>
        <end position="37"/>
    </location>
</feature>
<dbReference type="GeneID" id="66869877"/>
<dbReference type="GO" id="GO:0034220">
    <property type="term" value="P:monoatomic ion transmembrane transport"/>
    <property type="evidence" value="ECO:0007669"/>
    <property type="project" value="UniProtKB-KW"/>
</dbReference>
<dbReference type="InterPro" id="IPR036291">
    <property type="entry name" value="NAD(P)-bd_dom_sf"/>
</dbReference>
<dbReference type="GO" id="GO:0005886">
    <property type="term" value="C:plasma membrane"/>
    <property type="evidence" value="ECO:0007669"/>
    <property type="project" value="UniProtKB-SubCell"/>
</dbReference>
<keyword evidence="2" id="KW-0472">Membrane</keyword>
<gene>
    <name evidence="4" type="ORF">AFK71_04785</name>
</gene>
<dbReference type="Proteomes" id="UP000036780">
    <property type="component" value="Unassembled WGS sequence"/>
</dbReference>
<feature type="transmembrane region" description="Helical" evidence="2">
    <location>
        <begin position="49"/>
        <end position="67"/>
    </location>
</feature>
<keyword evidence="4" id="KW-0407">Ion channel</keyword>
<evidence type="ECO:0000313" key="5">
    <source>
        <dbReference type="Proteomes" id="UP000036780"/>
    </source>
</evidence>
<protein>
    <submittedName>
        <fullName evidence="4">Potassium channel protein</fullName>
    </submittedName>
</protein>
<name>A0A0L0QU48_VIRPA</name>
<evidence type="ECO:0000256" key="1">
    <source>
        <dbReference type="ARBA" id="ARBA00004651"/>
    </source>
</evidence>
<dbReference type="PATRIC" id="fig|1473.5.peg.3931"/>
<dbReference type="PANTHER" id="PTHR43833:SF9">
    <property type="entry name" value="POTASSIUM CHANNEL PROTEIN YUGO-RELATED"/>
    <property type="match status" value="1"/>
</dbReference>
<dbReference type="Pfam" id="PF02254">
    <property type="entry name" value="TrkA_N"/>
    <property type="match status" value="1"/>
</dbReference>
<keyword evidence="2" id="KW-0812">Transmembrane</keyword>
<keyword evidence="4" id="KW-0406">Ion transport</keyword>
<dbReference type="PROSITE" id="PS51201">
    <property type="entry name" value="RCK_N"/>
    <property type="match status" value="1"/>
</dbReference>
<proteinExistence type="predicted"/>
<evidence type="ECO:0000259" key="3">
    <source>
        <dbReference type="PROSITE" id="PS51201"/>
    </source>
</evidence>
<evidence type="ECO:0000256" key="2">
    <source>
        <dbReference type="SAM" id="Phobius"/>
    </source>
</evidence>
<accession>A0A0L0QU48</accession>
<dbReference type="InterPro" id="IPR003148">
    <property type="entry name" value="RCK_N"/>
</dbReference>
<dbReference type="AlphaFoldDB" id="A0A0L0QU48"/>
<dbReference type="OrthoDB" id="9785285at2"/>
<dbReference type="EMBL" id="LGTO01000004">
    <property type="protein sequence ID" value="KNE22114.1"/>
    <property type="molecule type" value="Genomic_DNA"/>
</dbReference>
<keyword evidence="4" id="KW-0813">Transport</keyword>
<keyword evidence="5" id="KW-1185">Reference proteome</keyword>